<dbReference type="EMBL" id="QNUK01000447">
    <property type="protein sequence ID" value="KAF5893196.1"/>
    <property type="molecule type" value="Genomic_DNA"/>
</dbReference>
<dbReference type="InterPro" id="IPR037393">
    <property type="entry name" value="Bud22/SRFB1"/>
</dbReference>
<evidence type="ECO:0000313" key="3">
    <source>
        <dbReference type="Proteomes" id="UP000727407"/>
    </source>
</evidence>
<comment type="caution">
    <text evidence="2">The sequence shown here is derived from an EMBL/GenBank/DDBJ whole genome shotgun (WGS) entry which is preliminary data.</text>
</comment>
<gene>
    <name evidence="2" type="primary">srfbp1</name>
    <name evidence="2" type="ORF">DAT39_017097</name>
</gene>
<reference evidence="2" key="1">
    <citation type="submission" date="2020-07" db="EMBL/GenBank/DDBJ databases">
        <title>Clarias magur genome sequencing, assembly and annotation.</title>
        <authorList>
            <person name="Kushwaha B."/>
            <person name="Kumar R."/>
            <person name="Das P."/>
            <person name="Joshi C.G."/>
            <person name="Kumar D."/>
            <person name="Nagpure N.S."/>
            <person name="Pandey M."/>
            <person name="Agarwal S."/>
            <person name="Srivastava S."/>
            <person name="Singh M."/>
            <person name="Sahoo L."/>
            <person name="Jayasankar P."/>
            <person name="Meher P.K."/>
            <person name="Koringa P.G."/>
            <person name="Iquebal M.A."/>
            <person name="Das S.P."/>
            <person name="Bit A."/>
            <person name="Patnaik S."/>
            <person name="Patel N."/>
            <person name="Shah T.M."/>
            <person name="Hinsu A."/>
            <person name="Jena J.K."/>
        </authorList>
    </citation>
    <scope>NUCLEOTIDE SEQUENCE</scope>
    <source>
        <strain evidence="2">CIFAMagur01</strain>
        <tissue evidence="2">Testis</tissue>
    </source>
</reference>
<keyword evidence="3" id="KW-1185">Reference proteome</keyword>
<sequence>MPAALNLSNEVVKMRAEVKRVKVLIIRKLTRQMVALKKKKGTEAILERNQRRAARLLEEIHVLKALEPDSVTKAALQSDISFEKVCQKKDASLSERATARIATHPEFSKRIQSIKAASSIETHSTPAEVVRMRKEVKKIRVLIIRNLTQQITALKKAKAKESELKGNMEAVARLQKEVQVLRTLLPDQVTTRALEGNTDLEKLFQDPESSTMERATARITAHPRFVKKLQDLSKQSRFCHPRAKQQPHLH</sequence>
<name>A0A8J4TWA8_CLAMG</name>
<feature type="coiled-coil region" evidence="1">
    <location>
        <begin position="39"/>
        <end position="66"/>
    </location>
</feature>
<dbReference type="OrthoDB" id="3364872at2759"/>
<accession>A0A8J4TWA8</accession>
<organism evidence="2 3">
    <name type="scientific">Clarias magur</name>
    <name type="common">Asian catfish</name>
    <name type="synonym">Macropteronotus magur</name>
    <dbReference type="NCBI Taxonomy" id="1594786"/>
    <lineage>
        <taxon>Eukaryota</taxon>
        <taxon>Metazoa</taxon>
        <taxon>Chordata</taxon>
        <taxon>Craniata</taxon>
        <taxon>Vertebrata</taxon>
        <taxon>Euteleostomi</taxon>
        <taxon>Actinopterygii</taxon>
        <taxon>Neopterygii</taxon>
        <taxon>Teleostei</taxon>
        <taxon>Ostariophysi</taxon>
        <taxon>Siluriformes</taxon>
        <taxon>Clariidae</taxon>
        <taxon>Clarias</taxon>
    </lineage>
</organism>
<dbReference type="Proteomes" id="UP000727407">
    <property type="component" value="Unassembled WGS sequence"/>
</dbReference>
<keyword evidence="1" id="KW-0175">Coiled coil</keyword>
<dbReference type="AlphaFoldDB" id="A0A8J4TWA8"/>
<dbReference type="GO" id="GO:0005634">
    <property type="term" value="C:nucleus"/>
    <property type="evidence" value="ECO:0007669"/>
    <property type="project" value="TreeGrafter"/>
</dbReference>
<dbReference type="GO" id="GO:0030686">
    <property type="term" value="C:90S preribosome"/>
    <property type="evidence" value="ECO:0007669"/>
    <property type="project" value="TreeGrafter"/>
</dbReference>
<evidence type="ECO:0000313" key="2">
    <source>
        <dbReference type="EMBL" id="KAF5893196.1"/>
    </source>
</evidence>
<dbReference type="PANTHER" id="PTHR23325:SF1">
    <property type="entry name" value="SERUM RESPONSE FACTOR-BINDING PROTEIN 1"/>
    <property type="match status" value="1"/>
</dbReference>
<proteinExistence type="predicted"/>
<feature type="coiled-coil region" evidence="1">
    <location>
        <begin position="144"/>
        <end position="177"/>
    </location>
</feature>
<evidence type="ECO:0000256" key="1">
    <source>
        <dbReference type="SAM" id="Coils"/>
    </source>
</evidence>
<dbReference type="GO" id="GO:0030490">
    <property type="term" value="P:maturation of SSU-rRNA"/>
    <property type="evidence" value="ECO:0007669"/>
    <property type="project" value="TreeGrafter"/>
</dbReference>
<protein>
    <submittedName>
        <fullName evidence="2">Serum response factor-binding protein 1</fullName>
    </submittedName>
</protein>
<dbReference type="PANTHER" id="PTHR23325">
    <property type="entry name" value="SERUM RESPONSE FACTOR-BINDING"/>
    <property type="match status" value="1"/>
</dbReference>